<sequence>MANKQTSEKWDKKNKKVSNSGSQSLSLLQQGTELEHVNGYDDPSTSHTSPRCSETPILNQITDENGEVDEFVFNPNQNGLHLGHNGKNDQGAVPKSSLLKNLKKLKVVNGTTNGETFKSNIGKKGKKTKRHNSACCDIFCGHPEELKDDSPYPNPNIDNDSDVNFGWNDVNGGGIHGFVNPNLALNPDIENGVERNCVSVENLNVSGSEDRLERNGRMSRDVSESSLSEMIDEGAVCDFDRLQLPEFEEMYEIDNVDIDNDNEFDELESPDLLLTYSQNLEVGESSNLFRKASKYDHFPNCVNKYDHFPKCVNVYSRHNLETSGASAESVSNYPLNSRNGIPPVTDNLEDDFIDTDLPSKASGRNSSESFSGSDEEASREQFEEITSDFCNDLSGARNSRCLSVSSENSSPGPENNLISVNCGSNIDLNKDDSLYPVDKLHLLSHDDCDNSSQSENGDNSEDISRDLHLINLAELYSSDTVAGFSHGAVGHFNRTCLNDEHGMNASGGSSSWEKVSNAEFPVCHCLGTNSSCVSHSSRWNRVNDLSSIGSRNSNFQSDESNKKQKIFNKFPVLGSRQSCGSQAAQTHGSCNGRSCDQSVNLQCVSMSSTDQSSSHRPRRLFLHANCEHTPSTS</sequence>
<reference evidence="2 3" key="1">
    <citation type="journal article" date="2013" name="Nature">
        <title>Insights into bilaterian evolution from three spiralian genomes.</title>
        <authorList>
            <person name="Simakov O."/>
            <person name="Marletaz F."/>
            <person name="Cho S.J."/>
            <person name="Edsinger-Gonzales E."/>
            <person name="Havlak P."/>
            <person name="Hellsten U."/>
            <person name="Kuo D.H."/>
            <person name="Larsson T."/>
            <person name="Lv J."/>
            <person name="Arendt D."/>
            <person name="Savage R."/>
            <person name="Osoegawa K."/>
            <person name="de Jong P."/>
            <person name="Grimwood J."/>
            <person name="Chapman J.A."/>
            <person name="Shapiro H."/>
            <person name="Aerts A."/>
            <person name="Otillar R.P."/>
            <person name="Terry A.Y."/>
            <person name="Boore J.L."/>
            <person name="Grigoriev I.V."/>
            <person name="Lindberg D.R."/>
            <person name="Seaver E.C."/>
            <person name="Weisblat D.A."/>
            <person name="Putnam N.H."/>
            <person name="Rokhsar D.S."/>
        </authorList>
    </citation>
    <scope>NUCLEOTIDE SEQUENCE [LARGE SCALE GENOMIC DNA]</scope>
</reference>
<protein>
    <submittedName>
        <fullName evidence="2">Uncharacterized protein</fullName>
    </submittedName>
</protein>
<evidence type="ECO:0000313" key="3">
    <source>
        <dbReference type="Proteomes" id="UP000030746"/>
    </source>
</evidence>
<feature type="compositionally biased region" description="Polar residues" evidence="1">
    <location>
        <begin position="325"/>
        <end position="339"/>
    </location>
</feature>
<dbReference type="KEGG" id="lgi:LOTGIDRAFT_233853"/>
<feature type="compositionally biased region" description="Low complexity" evidence="1">
    <location>
        <begin position="362"/>
        <end position="372"/>
    </location>
</feature>
<evidence type="ECO:0000256" key="1">
    <source>
        <dbReference type="SAM" id="MobiDB-lite"/>
    </source>
</evidence>
<gene>
    <name evidence="2" type="ORF">LOTGIDRAFT_233853</name>
</gene>
<dbReference type="CTD" id="20249375"/>
<dbReference type="HOGENOM" id="CLU_432532_0_0_1"/>
<proteinExistence type="predicted"/>
<feature type="compositionally biased region" description="Basic and acidic residues" evidence="1">
    <location>
        <begin position="1"/>
        <end position="11"/>
    </location>
</feature>
<dbReference type="GeneID" id="20249375"/>
<feature type="compositionally biased region" description="Polar residues" evidence="1">
    <location>
        <begin position="43"/>
        <end position="54"/>
    </location>
</feature>
<dbReference type="AlphaFoldDB" id="V4BNE4"/>
<organism evidence="2 3">
    <name type="scientific">Lottia gigantea</name>
    <name type="common">Giant owl limpet</name>
    <dbReference type="NCBI Taxonomy" id="225164"/>
    <lineage>
        <taxon>Eukaryota</taxon>
        <taxon>Metazoa</taxon>
        <taxon>Spiralia</taxon>
        <taxon>Lophotrochozoa</taxon>
        <taxon>Mollusca</taxon>
        <taxon>Gastropoda</taxon>
        <taxon>Patellogastropoda</taxon>
        <taxon>Lottioidea</taxon>
        <taxon>Lottiidae</taxon>
        <taxon>Lottia</taxon>
    </lineage>
</organism>
<dbReference type="Proteomes" id="UP000030746">
    <property type="component" value="Unassembled WGS sequence"/>
</dbReference>
<keyword evidence="3" id="KW-1185">Reference proteome</keyword>
<evidence type="ECO:0000313" key="2">
    <source>
        <dbReference type="EMBL" id="ESO90364.1"/>
    </source>
</evidence>
<name>V4BNE4_LOTGI</name>
<feature type="region of interest" description="Disordered" evidence="1">
    <location>
        <begin position="325"/>
        <end position="381"/>
    </location>
</feature>
<dbReference type="RefSeq" id="XP_009059035.1">
    <property type="nucleotide sequence ID" value="XM_009060787.1"/>
</dbReference>
<feature type="non-terminal residue" evidence="2">
    <location>
        <position position="633"/>
    </location>
</feature>
<dbReference type="EMBL" id="KB202444">
    <property type="protein sequence ID" value="ESO90364.1"/>
    <property type="molecule type" value="Genomic_DNA"/>
</dbReference>
<feature type="region of interest" description="Disordered" evidence="1">
    <location>
        <begin position="1"/>
        <end position="54"/>
    </location>
</feature>
<accession>V4BNE4</accession>
<dbReference type="OrthoDB" id="10064600at2759"/>